<evidence type="ECO:0000256" key="5">
    <source>
        <dbReference type="ARBA" id="ARBA00022670"/>
    </source>
</evidence>
<evidence type="ECO:0000256" key="7">
    <source>
        <dbReference type="ARBA" id="ARBA00022723"/>
    </source>
</evidence>
<evidence type="ECO:0000256" key="11">
    <source>
        <dbReference type="ARBA" id="ARBA00023049"/>
    </source>
</evidence>
<reference evidence="14 15" key="1">
    <citation type="journal article" date="2009" name="Genome Biol.">
        <title>Community-wide analysis of microbial genome sequence signatures.</title>
        <authorList>
            <person name="Dick G.J."/>
            <person name="Andersson A.F."/>
            <person name="Baker B.J."/>
            <person name="Simmons S.L."/>
            <person name="Thomas B.C."/>
            <person name="Yelton A.P."/>
            <person name="Banfield J.F."/>
        </authorList>
    </citation>
    <scope>NUCLEOTIDE SEQUENCE [LARGE SCALE GENOMIC DNA]</scope>
    <source>
        <strain evidence="14">ARMAN-2</strain>
    </source>
</reference>
<name>C7DG88_MICA2</name>
<keyword evidence="5" id="KW-0645">Protease</keyword>
<evidence type="ECO:0000256" key="9">
    <source>
        <dbReference type="ARBA" id="ARBA00022833"/>
    </source>
</evidence>
<feature type="transmembrane region" description="Helical" evidence="13">
    <location>
        <begin position="150"/>
        <end position="169"/>
    </location>
</feature>
<evidence type="ECO:0000256" key="4">
    <source>
        <dbReference type="ARBA" id="ARBA00022475"/>
    </source>
</evidence>
<organism evidence="14 15">
    <name type="scientific">Candidatus Micrarchaeum acidiphilum ARMAN-2</name>
    <dbReference type="NCBI Taxonomy" id="425595"/>
    <lineage>
        <taxon>Archaea</taxon>
        <taxon>Candidatus Micrarchaeota</taxon>
        <taxon>Candidatus Micrarchaeia</taxon>
        <taxon>Candidatus Micrarchaeales</taxon>
        <taxon>Candidatus Micrarchaeaceae</taxon>
        <taxon>Candidatus Micrarchaeum</taxon>
    </lineage>
</organism>
<keyword evidence="11" id="KW-0482">Metalloprotease</keyword>
<evidence type="ECO:0000256" key="2">
    <source>
        <dbReference type="ARBA" id="ARBA00004651"/>
    </source>
</evidence>
<evidence type="ECO:0000256" key="10">
    <source>
        <dbReference type="ARBA" id="ARBA00022989"/>
    </source>
</evidence>
<evidence type="ECO:0000256" key="12">
    <source>
        <dbReference type="ARBA" id="ARBA00023136"/>
    </source>
</evidence>
<keyword evidence="9" id="KW-0862">Zinc</keyword>
<dbReference type="PANTHER" id="PTHR35864">
    <property type="entry name" value="ZINC METALLOPROTEASE MJ0611-RELATED"/>
    <property type="match status" value="1"/>
</dbReference>
<feature type="transmembrane region" description="Helical" evidence="13">
    <location>
        <begin position="123"/>
        <end position="143"/>
    </location>
</feature>
<dbReference type="EMBL" id="GG697237">
    <property type="protein sequence ID" value="EET90416.1"/>
    <property type="molecule type" value="Genomic_DNA"/>
</dbReference>
<keyword evidence="8" id="KW-0378">Hydrolase</keyword>
<proteinExistence type="inferred from homology"/>
<dbReference type="GO" id="GO:0005886">
    <property type="term" value="C:plasma membrane"/>
    <property type="evidence" value="ECO:0007669"/>
    <property type="project" value="UniProtKB-SubCell"/>
</dbReference>
<dbReference type="CDD" id="cd06158">
    <property type="entry name" value="S2P-M50_like_1"/>
    <property type="match status" value="1"/>
</dbReference>
<dbReference type="PANTHER" id="PTHR35864:SF1">
    <property type="entry name" value="ZINC METALLOPROTEASE YWHC-RELATED"/>
    <property type="match status" value="1"/>
</dbReference>
<comment type="similarity">
    <text evidence="3">Belongs to the peptidase M50B family.</text>
</comment>
<gene>
    <name evidence="14" type="ORF">UNLARM2_0092</name>
</gene>
<dbReference type="AlphaFoldDB" id="C7DG88"/>
<dbReference type="InterPro" id="IPR044537">
    <property type="entry name" value="Rip2-like"/>
</dbReference>
<dbReference type="GO" id="GO:0046872">
    <property type="term" value="F:metal ion binding"/>
    <property type="evidence" value="ECO:0007669"/>
    <property type="project" value="UniProtKB-KW"/>
</dbReference>
<feature type="transmembrane region" description="Helical" evidence="13">
    <location>
        <begin position="49"/>
        <end position="69"/>
    </location>
</feature>
<evidence type="ECO:0000313" key="15">
    <source>
        <dbReference type="Proteomes" id="UP000332487"/>
    </source>
</evidence>
<keyword evidence="7" id="KW-0479">Metal-binding</keyword>
<evidence type="ECO:0000256" key="3">
    <source>
        <dbReference type="ARBA" id="ARBA00007931"/>
    </source>
</evidence>
<keyword evidence="10 13" id="KW-1133">Transmembrane helix</keyword>
<feature type="transmembrane region" description="Helical" evidence="13">
    <location>
        <begin position="189"/>
        <end position="208"/>
    </location>
</feature>
<keyword evidence="12 13" id="KW-0472">Membrane</keyword>
<protein>
    <submittedName>
        <fullName evidence="14">Peptidase M50</fullName>
    </submittedName>
</protein>
<evidence type="ECO:0000256" key="6">
    <source>
        <dbReference type="ARBA" id="ARBA00022692"/>
    </source>
</evidence>
<feature type="transmembrane region" description="Helical" evidence="13">
    <location>
        <begin position="215"/>
        <end position="233"/>
    </location>
</feature>
<evidence type="ECO:0000313" key="14">
    <source>
        <dbReference type="EMBL" id="EET90416.1"/>
    </source>
</evidence>
<keyword evidence="4" id="KW-1003">Cell membrane</keyword>
<feature type="transmembrane region" description="Helical" evidence="13">
    <location>
        <begin position="21"/>
        <end position="43"/>
    </location>
</feature>
<evidence type="ECO:0000256" key="1">
    <source>
        <dbReference type="ARBA" id="ARBA00001947"/>
    </source>
</evidence>
<dbReference type="InterPro" id="IPR052348">
    <property type="entry name" value="Metallopeptidase_M50B"/>
</dbReference>
<keyword evidence="6 13" id="KW-0812">Transmembrane</keyword>
<evidence type="ECO:0000256" key="8">
    <source>
        <dbReference type="ARBA" id="ARBA00022801"/>
    </source>
</evidence>
<dbReference type="GO" id="GO:0006508">
    <property type="term" value="P:proteolysis"/>
    <property type="evidence" value="ECO:0007669"/>
    <property type="project" value="UniProtKB-KW"/>
</dbReference>
<accession>C7DG88</accession>
<dbReference type="Proteomes" id="UP000332487">
    <property type="component" value="Unassembled WGS sequence"/>
</dbReference>
<evidence type="ECO:0000256" key="13">
    <source>
        <dbReference type="SAM" id="Phobius"/>
    </source>
</evidence>
<keyword evidence="15" id="KW-1185">Reference proteome</keyword>
<comment type="subcellular location">
    <subcellularLocation>
        <location evidence="2">Cell membrane</location>
        <topology evidence="2">Multi-pass membrane protein</topology>
    </subcellularLocation>
</comment>
<dbReference type="GO" id="GO:0008237">
    <property type="term" value="F:metallopeptidase activity"/>
    <property type="evidence" value="ECO:0007669"/>
    <property type="project" value="UniProtKB-KW"/>
</dbReference>
<feature type="transmembrane region" description="Helical" evidence="13">
    <location>
        <begin position="90"/>
        <end position="111"/>
    </location>
</feature>
<sequence length="237" mass="26084">MSGMRMNIPLKTEIKEILVADIVLIIAFSLTLVGGIFGAGSSIGLEKLLILMPIMAVAVTLSFVLHELMHKFSAQHYGAIAAFRTSKMGLGITLITGIFGFLLGIPGATVIYASNFTRRENGIVSLAGPLTNFTVFAVVLAIYRLVPLPPYFALMAEITLFISILLAFFNMLPINPLDGSKVLAWNKEVYMVAMGVIFVLTGLSYYLLFGNIYAMLEEVVFMIFIAFIFSMFYRGMF</sequence>
<comment type="cofactor">
    <cofactor evidence="1">
        <name>Zn(2+)</name>
        <dbReference type="ChEBI" id="CHEBI:29105"/>
    </cofactor>
</comment>
<reference evidence="14 15" key="2">
    <citation type="journal article" date="2010" name="Proc. Natl. Acad. Sci. U.S.A.">
        <title>Enigmatic, ultrasmall, uncultivated Archaea.</title>
        <authorList>
            <person name="Baker B.J."/>
            <person name="Comolli L.R."/>
            <person name="Dick G.J."/>
            <person name="Hauser L.J."/>
            <person name="Hyatt D."/>
            <person name="Dill B.D."/>
            <person name="Land M.L."/>
            <person name="Verberkmoes N.C."/>
            <person name="Hettich R.L."/>
            <person name="Banfield J.F."/>
        </authorList>
    </citation>
    <scope>NUCLEOTIDE SEQUENCE [LARGE SCALE GENOMIC DNA]</scope>
    <source>
        <strain evidence="14">ARMAN-2</strain>
    </source>
</reference>